<evidence type="ECO:0000313" key="10">
    <source>
        <dbReference type="EMBL" id="AMB99969.1"/>
    </source>
</evidence>
<protein>
    <submittedName>
        <fullName evidence="10">CRISPR-associated helicase Cas3</fullName>
    </submittedName>
</protein>
<evidence type="ECO:0000256" key="4">
    <source>
        <dbReference type="ARBA" id="ARBA00022723"/>
    </source>
</evidence>
<keyword evidence="7" id="KW-0347">Helicase</keyword>
<dbReference type="GO" id="GO:0005524">
    <property type="term" value="F:ATP binding"/>
    <property type="evidence" value="ECO:0007669"/>
    <property type="project" value="UniProtKB-KW"/>
</dbReference>
<dbReference type="PANTHER" id="PTHR47963:SF9">
    <property type="entry name" value="CRISPR-ASSOCIATED ENDONUCLEASE_HELICASE CAS3"/>
    <property type="match status" value="1"/>
</dbReference>
<evidence type="ECO:0000256" key="9">
    <source>
        <dbReference type="ARBA" id="ARBA00023118"/>
    </source>
</evidence>
<proteinExistence type="inferred from homology"/>
<dbReference type="GO" id="GO:0051607">
    <property type="term" value="P:defense response to virus"/>
    <property type="evidence" value="ECO:0007669"/>
    <property type="project" value="UniProtKB-KW"/>
</dbReference>
<sequence>MVIYTVAQPFWAKKQDSDGIYQWLPLGQHLEDARQVSGLLWEHWLSKGQRQVIISNLSPADAGTGRCLAEFLGAVHDLAKATPAFQVKRGYTNTPDLDSFLIEELEHFGYKGLSLKDLPSASKSPHAKAGQVLLEVFGVNRDIASIIGGHHGRPLDNENEIKDQKAYDSNYFQESKGNIHELWQDQQKKILDRALELSGFASVDELPTIRQQGQVLLSGLLIMADWIASNPSYFPLLEIDQSQEIDQSERAQNGFQKWFATYPIEFETKTSEYLFRERFKFKQAREVQEKFVETIASCEEPGIFILEAPMGLGKTEAALAGAELLAAKTGRSGVFFGLPTQATSDGIFPRIEDWLEKISADYDDKVSLQLVHGKSALNPNFQNLAKQVDIDNEESLVASVQVNQWFRGRKTSNLDDFVVGTVDQFLMLALKQKHLALRHLGFSKKVVIIDEVHAYDAYMNQYLHRALEWMGTYQVPVIILSATLPAKSRWQLAHAYLKGKGINRKEVKRLKEYLLYDDYPLITYTDGKQLVQEADFKPAKKITNVVVNQIQDEELLLLLDSWMEGSGNIGIIVNTVRRAQELGKQCVERYGEDMVDILHSSFIATDRKAKEQQLMASIGKEGNRPDRHIYIGTQVMEQSLDIDFDVLVTDLAPMDLLIQRIGRLHRHDRPDRPAAHKLPCVYVLGTSPDFEFEPGSAAVYRDYLLIRTQACLPEKINLPTDISPLVQKVYDESLVFEFENNQDHYDKASTDYQQLLTRKEKGAQTYRLSPPPSKHRNIIGWLSGTNPNTSEEYGYAQVRDSDESIEVILLKRHGQGYSLFNEDEDISAAIEDAGIAKAMAQETIKLPGALSRNYNIDTTIKQLEEDYNKYLSNWDKQPWLKGQLGLILDEQGYYRLGEFILSYTKKYGLEMRKEGTDESV</sequence>
<evidence type="ECO:0000256" key="1">
    <source>
        <dbReference type="ARBA" id="ARBA00006847"/>
    </source>
</evidence>
<evidence type="ECO:0000313" key="11">
    <source>
        <dbReference type="Proteomes" id="UP000062260"/>
    </source>
</evidence>
<evidence type="ECO:0000256" key="6">
    <source>
        <dbReference type="ARBA" id="ARBA00022801"/>
    </source>
</evidence>
<reference evidence="11" key="2">
    <citation type="submission" date="2016-01" db="EMBL/GenBank/DDBJ databases">
        <title>Six Aerococcus type strain genome sequencing and assembly using PacBio and Illumina Hiseq.</title>
        <authorList>
            <person name="Carkaci D."/>
            <person name="Dargis R."/>
            <person name="Nielsen X.C."/>
            <person name="Skovgaard O."/>
            <person name="Fuursted K."/>
            <person name="Christensen J.J."/>
        </authorList>
    </citation>
    <scope>NUCLEOTIDE SEQUENCE [LARGE SCALE GENOMIC DNA]</scope>
    <source>
        <strain evidence="11">CCUG42038B</strain>
    </source>
</reference>
<dbReference type="NCBIfam" id="TIGR01596">
    <property type="entry name" value="cas3_HD"/>
    <property type="match status" value="1"/>
</dbReference>
<dbReference type="SUPFAM" id="SSF52540">
    <property type="entry name" value="P-loop containing nucleoside triphosphate hydrolases"/>
    <property type="match status" value="1"/>
</dbReference>
<keyword evidence="3" id="KW-0540">Nuclease</keyword>
<dbReference type="GO" id="GO:0003723">
    <property type="term" value="F:RNA binding"/>
    <property type="evidence" value="ECO:0007669"/>
    <property type="project" value="TreeGrafter"/>
</dbReference>
<dbReference type="CDD" id="cd17930">
    <property type="entry name" value="DEXHc_cas3"/>
    <property type="match status" value="1"/>
</dbReference>
<keyword evidence="5" id="KW-0547">Nucleotide-binding</keyword>
<dbReference type="InterPro" id="IPR054712">
    <property type="entry name" value="Cas3-like_dom"/>
</dbReference>
<dbReference type="EMBL" id="CP014163">
    <property type="protein sequence ID" value="AMB99969.1"/>
    <property type="molecule type" value="Genomic_DNA"/>
</dbReference>
<reference evidence="10 11" key="1">
    <citation type="journal article" date="2016" name="Genome Announc.">
        <title>Complete Genome Sequences of Aerococcus christensenii CCUG 28831T, Aerococcus sanguinicola CCUG 43001T, Aerococcus urinae CCUG 36881T, Aerococcus urinaeequi CCUG 28094T, Aerococcus urinaehominis CCUG 42038 BT, and Aerococcus viridans CCUG 4311T.</title>
        <authorList>
            <person name="Carkaci D."/>
            <person name="Dargis R."/>
            <person name="Nielsen X.C."/>
            <person name="Skovgaard O."/>
            <person name="Fuursted K."/>
            <person name="Christensen J.J."/>
        </authorList>
    </citation>
    <scope>NUCLEOTIDE SEQUENCE [LARGE SCALE GENOMIC DNA]</scope>
    <source>
        <strain evidence="10 11">CCUG42038B</strain>
    </source>
</reference>
<dbReference type="GO" id="GO:0046872">
    <property type="term" value="F:metal ion binding"/>
    <property type="evidence" value="ECO:0007669"/>
    <property type="project" value="UniProtKB-KW"/>
</dbReference>
<dbReference type="AlphaFoldDB" id="A0A120IB28"/>
<dbReference type="InterPro" id="IPR011545">
    <property type="entry name" value="DEAD/DEAH_box_helicase_dom"/>
</dbReference>
<evidence type="ECO:0000256" key="2">
    <source>
        <dbReference type="ARBA" id="ARBA00009046"/>
    </source>
</evidence>
<organism evidence="10 11">
    <name type="scientific">Aerococcus urinaehominis</name>
    <dbReference type="NCBI Taxonomy" id="128944"/>
    <lineage>
        <taxon>Bacteria</taxon>
        <taxon>Bacillati</taxon>
        <taxon>Bacillota</taxon>
        <taxon>Bacilli</taxon>
        <taxon>Lactobacillales</taxon>
        <taxon>Aerococcaceae</taxon>
        <taxon>Aerococcus</taxon>
    </lineage>
</organism>
<keyword evidence="4" id="KW-0479">Metal-binding</keyword>
<dbReference type="CDD" id="cd09641">
    <property type="entry name" value="Cas3''_I"/>
    <property type="match status" value="1"/>
</dbReference>
<dbReference type="Gene3D" id="3.40.50.300">
    <property type="entry name" value="P-loop containing nucleotide triphosphate hydrolases"/>
    <property type="match status" value="2"/>
</dbReference>
<evidence type="ECO:0000256" key="8">
    <source>
        <dbReference type="ARBA" id="ARBA00022840"/>
    </source>
</evidence>
<dbReference type="STRING" id="128944.AWM75_08290"/>
<keyword evidence="8" id="KW-0067">ATP-binding</keyword>
<comment type="similarity">
    <text evidence="1">In the N-terminal section; belongs to the CRISPR-associated nuclease Cas3-HD family.</text>
</comment>
<dbReference type="InterPro" id="IPR041372">
    <property type="entry name" value="Cas3_C"/>
</dbReference>
<dbReference type="GO" id="GO:0004518">
    <property type="term" value="F:nuclease activity"/>
    <property type="evidence" value="ECO:0007669"/>
    <property type="project" value="UniProtKB-KW"/>
</dbReference>
<dbReference type="Proteomes" id="UP000062260">
    <property type="component" value="Chromosome"/>
</dbReference>
<dbReference type="Pfam" id="PF18395">
    <property type="entry name" value="Cas3_C"/>
    <property type="match status" value="1"/>
</dbReference>
<dbReference type="Pfam" id="PF18019">
    <property type="entry name" value="Cas3_HD"/>
    <property type="match status" value="1"/>
</dbReference>
<dbReference type="Pfam" id="PF22590">
    <property type="entry name" value="Cas3-like_C_2"/>
    <property type="match status" value="1"/>
</dbReference>
<dbReference type="Gene3D" id="1.10.3210.30">
    <property type="match status" value="1"/>
</dbReference>
<comment type="similarity">
    <text evidence="2">In the central section; belongs to the CRISPR-associated helicase Cas3 family.</text>
</comment>
<dbReference type="InterPro" id="IPR006474">
    <property type="entry name" value="Helicase_Cas3_CRISPR-ass_core"/>
</dbReference>
<dbReference type="PROSITE" id="PS51192">
    <property type="entry name" value="HELICASE_ATP_BIND_1"/>
    <property type="match status" value="1"/>
</dbReference>
<dbReference type="Pfam" id="PF00270">
    <property type="entry name" value="DEAD"/>
    <property type="match status" value="1"/>
</dbReference>
<dbReference type="KEGG" id="auh:AWM75_08290"/>
<name>A0A120IB28_9LACT</name>
<dbReference type="RefSeq" id="WP_067980727.1">
    <property type="nucleotide sequence ID" value="NZ_CP014163.1"/>
</dbReference>
<dbReference type="InterPro" id="IPR038257">
    <property type="entry name" value="CRISPR-assoc_Cas3_HD_sf"/>
</dbReference>
<keyword evidence="11" id="KW-1185">Reference proteome</keyword>
<dbReference type="InterPro" id="IPR027417">
    <property type="entry name" value="P-loop_NTPase"/>
</dbReference>
<evidence type="ECO:0000256" key="5">
    <source>
        <dbReference type="ARBA" id="ARBA00022741"/>
    </source>
</evidence>
<dbReference type="InterPro" id="IPR014001">
    <property type="entry name" value="Helicase_ATP-bd"/>
</dbReference>
<evidence type="ECO:0000256" key="7">
    <source>
        <dbReference type="ARBA" id="ARBA00022806"/>
    </source>
</evidence>
<dbReference type="NCBIfam" id="TIGR01587">
    <property type="entry name" value="cas3_core"/>
    <property type="match status" value="1"/>
</dbReference>
<gene>
    <name evidence="10" type="ORF">AWM75_08290</name>
</gene>
<dbReference type="SMART" id="SM00487">
    <property type="entry name" value="DEXDc"/>
    <property type="match status" value="1"/>
</dbReference>
<dbReference type="InterPro" id="IPR050547">
    <property type="entry name" value="DEAD_box_RNA_helicases"/>
</dbReference>
<dbReference type="PROSITE" id="PS51643">
    <property type="entry name" value="HD_CAS3"/>
    <property type="match status" value="1"/>
</dbReference>
<dbReference type="InterPro" id="IPR006483">
    <property type="entry name" value="CRISPR-assoc_Cas3_HD"/>
</dbReference>
<accession>A0A120IB28</accession>
<dbReference type="OrthoDB" id="9810236at2"/>
<keyword evidence="6" id="KW-0378">Hydrolase</keyword>
<dbReference type="GO" id="GO:0003724">
    <property type="term" value="F:RNA helicase activity"/>
    <property type="evidence" value="ECO:0007669"/>
    <property type="project" value="TreeGrafter"/>
</dbReference>
<keyword evidence="9" id="KW-0051">Antiviral defense</keyword>
<dbReference type="PANTHER" id="PTHR47963">
    <property type="entry name" value="DEAD-BOX ATP-DEPENDENT RNA HELICASE 47, MITOCHONDRIAL"/>
    <property type="match status" value="1"/>
</dbReference>
<evidence type="ECO:0000256" key="3">
    <source>
        <dbReference type="ARBA" id="ARBA00022722"/>
    </source>
</evidence>
<dbReference type="GO" id="GO:0016787">
    <property type="term" value="F:hydrolase activity"/>
    <property type="evidence" value="ECO:0007669"/>
    <property type="project" value="UniProtKB-KW"/>
</dbReference>